<dbReference type="Pfam" id="PF10708">
    <property type="entry name" value="DUF2510"/>
    <property type="match status" value="1"/>
</dbReference>
<comment type="caution">
    <text evidence="2">The sequence shown here is derived from an EMBL/GenBank/DDBJ whole genome shotgun (WGS) entry which is preliminary data.</text>
</comment>
<name>A0ABN2SZQ6_9MICO</name>
<dbReference type="EMBL" id="BAAAOH010000001">
    <property type="protein sequence ID" value="GAA1995493.1"/>
    <property type="molecule type" value="Genomic_DNA"/>
</dbReference>
<accession>A0ABN2SZQ6</accession>
<keyword evidence="3" id="KW-1185">Reference proteome</keyword>
<gene>
    <name evidence="2" type="ORF">GCM10009777_34660</name>
</gene>
<reference evidence="2 3" key="1">
    <citation type="journal article" date="2019" name="Int. J. Syst. Evol. Microbiol.">
        <title>The Global Catalogue of Microorganisms (GCM) 10K type strain sequencing project: providing services to taxonomists for standard genome sequencing and annotation.</title>
        <authorList>
            <consortium name="The Broad Institute Genomics Platform"/>
            <consortium name="The Broad Institute Genome Sequencing Center for Infectious Disease"/>
            <person name="Wu L."/>
            <person name="Ma J."/>
        </authorList>
    </citation>
    <scope>NUCLEOTIDE SEQUENCE [LARGE SCALE GENOMIC DNA]</scope>
    <source>
        <strain evidence="2 3">JCM 14902</strain>
    </source>
</reference>
<sequence>MATTAEAGWYDDGTGKQRWWDGSRWTEHYVDLGERDVELHVDPTPPVSVPISPGWYDDRRGRQRWWDGNVWTSASKFSGEEQTFAGIVVDGRWIHFGAMSEPIANARASFESGAALIKRGRLSSPAVARTLFGPSPITPRLLKQALDAQSTYLLVEVSGQVWLAMVASGRDAEAQQFATWINNVAEHYRYR</sequence>
<evidence type="ECO:0000313" key="2">
    <source>
        <dbReference type="EMBL" id="GAA1995493.1"/>
    </source>
</evidence>
<evidence type="ECO:0000313" key="3">
    <source>
        <dbReference type="Proteomes" id="UP001500326"/>
    </source>
</evidence>
<feature type="domain" description="DUF2510" evidence="1">
    <location>
        <begin position="7"/>
        <end position="31"/>
    </location>
</feature>
<evidence type="ECO:0000259" key="1">
    <source>
        <dbReference type="Pfam" id="PF10708"/>
    </source>
</evidence>
<dbReference type="RefSeq" id="WP_344065210.1">
    <property type="nucleotide sequence ID" value="NZ_BAAAOH010000001.1"/>
</dbReference>
<organism evidence="2 3">
    <name type="scientific">Microbacterium pumilum</name>
    <dbReference type="NCBI Taxonomy" id="344165"/>
    <lineage>
        <taxon>Bacteria</taxon>
        <taxon>Bacillati</taxon>
        <taxon>Actinomycetota</taxon>
        <taxon>Actinomycetes</taxon>
        <taxon>Micrococcales</taxon>
        <taxon>Microbacteriaceae</taxon>
        <taxon>Microbacterium</taxon>
    </lineage>
</organism>
<dbReference type="Proteomes" id="UP001500326">
    <property type="component" value="Unassembled WGS sequence"/>
</dbReference>
<protein>
    <recommendedName>
        <fullName evidence="1">DUF2510 domain-containing protein</fullName>
    </recommendedName>
</protein>
<dbReference type="InterPro" id="IPR018929">
    <property type="entry name" value="DUF2510"/>
</dbReference>
<proteinExistence type="predicted"/>